<dbReference type="InterPro" id="IPR012902">
    <property type="entry name" value="N_methyl_site"/>
</dbReference>
<keyword evidence="1" id="KW-1133">Transmembrane helix</keyword>
<proteinExistence type="predicted"/>
<dbReference type="AlphaFoldDB" id="A0A2G6JAX3"/>
<dbReference type="Proteomes" id="UP000242733">
    <property type="component" value="Unassembled WGS sequence"/>
</dbReference>
<feature type="transmembrane region" description="Helical" evidence="1">
    <location>
        <begin position="12"/>
        <end position="36"/>
    </location>
</feature>
<evidence type="ECO:0000313" key="2">
    <source>
        <dbReference type="EMBL" id="PIE20546.1"/>
    </source>
</evidence>
<reference evidence="2 3" key="1">
    <citation type="submission" date="2017-10" db="EMBL/GenBank/DDBJ databases">
        <title>Novel microbial diversity and functional potential in the marine mammal oral microbiome.</title>
        <authorList>
            <person name="Dudek N.K."/>
            <person name="Sun C.L."/>
            <person name="Burstein D."/>
            <person name="Kantor R.S."/>
            <person name="Aliaga Goltsman D.S."/>
            <person name="Bik E.M."/>
            <person name="Thomas B.C."/>
            <person name="Banfield J.F."/>
            <person name="Relman D.A."/>
        </authorList>
    </citation>
    <scope>NUCLEOTIDE SEQUENCE [LARGE SCALE GENOMIC DNA]</scope>
    <source>
        <strain evidence="2">DOLJORAL78_49_30</strain>
    </source>
</reference>
<dbReference type="EMBL" id="PDSG01000005">
    <property type="protein sequence ID" value="PIE20546.1"/>
    <property type="molecule type" value="Genomic_DNA"/>
</dbReference>
<organism evidence="2 3">
    <name type="scientific">Neptuniibacter caesariensis</name>
    <dbReference type="NCBI Taxonomy" id="207954"/>
    <lineage>
        <taxon>Bacteria</taxon>
        <taxon>Pseudomonadati</taxon>
        <taxon>Pseudomonadota</taxon>
        <taxon>Gammaproteobacteria</taxon>
        <taxon>Oceanospirillales</taxon>
        <taxon>Oceanospirillaceae</taxon>
        <taxon>Neptuniibacter</taxon>
    </lineage>
</organism>
<protein>
    <submittedName>
        <fullName evidence="2">MSHA biogenesis protein MshD</fullName>
    </submittedName>
</protein>
<dbReference type="PROSITE" id="PS00409">
    <property type="entry name" value="PROKAR_NTER_METHYL"/>
    <property type="match status" value="1"/>
</dbReference>
<dbReference type="NCBIfam" id="TIGR02532">
    <property type="entry name" value="IV_pilin_GFxxxE"/>
    <property type="match status" value="1"/>
</dbReference>
<dbReference type="Pfam" id="PF07963">
    <property type="entry name" value="N_methyl"/>
    <property type="match status" value="1"/>
</dbReference>
<accession>A0A2G6JAX3</accession>
<comment type="caution">
    <text evidence="2">The sequence shown here is derived from an EMBL/GenBank/DDBJ whole genome shotgun (WGS) entry which is preliminary data.</text>
</comment>
<evidence type="ECO:0000256" key="1">
    <source>
        <dbReference type="SAM" id="Phobius"/>
    </source>
</evidence>
<sequence>MTHPVAERGFSLIEIIVTIVIIAIALTAAIAGWGTIARHSADVMWQTRVSYLGQAYLEEILSRRYDELTPLGGSPICSPCTPQGNFGSDAGETRSTFDDVDDYHNLSENAVGLFNAIVTSGGIAAYAGYQVDVSVSYAGAQVGLTNELVKQVTVTVTPPQNTGQLPVRFTALRGNY</sequence>
<evidence type="ECO:0000313" key="3">
    <source>
        <dbReference type="Proteomes" id="UP000242733"/>
    </source>
</evidence>
<keyword evidence="1" id="KW-0472">Membrane</keyword>
<dbReference type="InterPro" id="IPR045584">
    <property type="entry name" value="Pilin-like"/>
</dbReference>
<name>A0A2G6JAX3_NEPCE</name>
<dbReference type="SUPFAM" id="SSF54523">
    <property type="entry name" value="Pili subunits"/>
    <property type="match status" value="1"/>
</dbReference>
<keyword evidence="1" id="KW-0812">Transmembrane</keyword>
<gene>
    <name evidence="2" type="ORF">CSA61_01265</name>
</gene>